<keyword evidence="12" id="KW-1185">Reference proteome</keyword>
<evidence type="ECO:0000259" key="9">
    <source>
        <dbReference type="Pfam" id="PF03177"/>
    </source>
</evidence>
<evidence type="ECO:0000259" key="10">
    <source>
        <dbReference type="Pfam" id="PF08801"/>
    </source>
</evidence>
<dbReference type="AlphaFoldDB" id="A0A4P9ZHY4"/>
<keyword evidence="3" id="KW-0813">Transport</keyword>
<dbReference type="InterPro" id="IPR015943">
    <property type="entry name" value="WD40/YVTN_repeat-like_dom_sf"/>
</dbReference>
<evidence type="ECO:0000313" key="12">
    <source>
        <dbReference type="Proteomes" id="UP000268321"/>
    </source>
</evidence>
<dbReference type="GO" id="GO:0017056">
    <property type="term" value="F:structural constituent of nuclear pore"/>
    <property type="evidence" value="ECO:0007669"/>
    <property type="project" value="InterPro"/>
</dbReference>
<dbReference type="GO" id="GO:0016973">
    <property type="term" value="P:poly(A)+ mRNA export from nucleus"/>
    <property type="evidence" value="ECO:0007669"/>
    <property type="project" value="TreeGrafter"/>
</dbReference>
<dbReference type="Pfam" id="PF03177">
    <property type="entry name" value="Nucleoporin_C"/>
    <property type="match status" value="1"/>
</dbReference>
<dbReference type="OrthoDB" id="103454at2759"/>
<evidence type="ECO:0000313" key="11">
    <source>
        <dbReference type="EMBL" id="RKP32072.1"/>
    </source>
</evidence>
<evidence type="ECO:0000256" key="3">
    <source>
        <dbReference type="ARBA" id="ARBA00022448"/>
    </source>
</evidence>
<dbReference type="Gene3D" id="1.20.58.1380">
    <property type="match status" value="1"/>
</dbReference>
<dbReference type="EMBL" id="ML004434">
    <property type="protein sequence ID" value="RKP32072.1"/>
    <property type="molecule type" value="Genomic_DNA"/>
</dbReference>
<evidence type="ECO:0000256" key="7">
    <source>
        <dbReference type="ARBA" id="ARBA00023242"/>
    </source>
</evidence>
<dbReference type="SUPFAM" id="SSF117289">
    <property type="entry name" value="Nucleoporin domain"/>
    <property type="match status" value="1"/>
</dbReference>
<dbReference type="GO" id="GO:0000972">
    <property type="term" value="P:transcription-dependent tethering of RNA polymerase II gene DNA at nuclear periphery"/>
    <property type="evidence" value="ECO:0007669"/>
    <property type="project" value="TreeGrafter"/>
</dbReference>
<evidence type="ECO:0008006" key="13">
    <source>
        <dbReference type="Google" id="ProtNLM"/>
    </source>
</evidence>
<reference evidence="12" key="1">
    <citation type="journal article" date="2018" name="Nat. Microbiol.">
        <title>Leveraging single-cell genomics to expand the fungal tree of life.</title>
        <authorList>
            <person name="Ahrendt S.R."/>
            <person name="Quandt C.A."/>
            <person name="Ciobanu D."/>
            <person name="Clum A."/>
            <person name="Salamov A."/>
            <person name="Andreopoulos B."/>
            <person name="Cheng J.F."/>
            <person name="Woyke T."/>
            <person name="Pelin A."/>
            <person name="Henrissat B."/>
            <person name="Reynolds N.K."/>
            <person name="Benny G.L."/>
            <person name="Smith M.E."/>
            <person name="James T.Y."/>
            <person name="Grigoriev I.V."/>
        </authorList>
    </citation>
    <scope>NUCLEOTIDE SEQUENCE [LARGE SCALE GENOMIC DNA]</scope>
    <source>
        <strain evidence="12">Baker2002</strain>
    </source>
</reference>
<feature type="domain" description="Nucleoporin Nup133/Nup155-like N-terminal" evidence="10">
    <location>
        <begin position="34"/>
        <end position="456"/>
    </location>
</feature>
<dbReference type="Gene3D" id="2.130.10.10">
    <property type="entry name" value="YVTN repeat-like/Quinoprotein amine dehydrogenase"/>
    <property type="match status" value="1"/>
</dbReference>
<comment type="subcellular location">
    <subcellularLocation>
        <location evidence="1">Nucleus envelope</location>
    </subcellularLocation>
</comment>
<dbReference type="PANTHER" id="PTHR13405:SF11">
    <property type="entry name" value="NUCLEAR PORE COMPLEX PROTEIN NUP133"/>
    <property type="match status" value="1"/>
</dbReference>
<keyword evidence="5" id="KW-0653">Protein transport</keyword>
<accession>A0A4P9ZHY4</accession>
<feature type="region of interest" description="Disordered" evidence="8">
    <location>
        <begin position="1"/>
        <end position="31"/>
    </location>
</feature>
<dbReference type="InterPro" id="IPR014908">
    <property type="entry name" value="Nucleoporin_Nup133/Nup155_N"/>
</dbReference>
<evidence type="ECO:0000256" key="8">
    <source>
        <dbReference type="SAM" id="MobiDB-lite"/>
    </source>
</evidence>
<dbReference type="PANTHER" id="PTHR13405">
    <property type="entry name" value="NUCLEAR PORE COMPLEX PROTEIN NUP133"/>
    <property type="match status" value="1"/>
</dbReference>
<organism evidence="11 12">
    <name type="scientific">Metschnikowia bicuspidata</name>
    <dbReference type="NCBI Taxonomy" id="27322"/>
    <lineage>
        <taxon>Eukaryota</taxon>
        <taxon>Fungi</taxon>
        <taxon>Dikarya</taxon>
        <taxon>Ascomycota</taxon>
        <taxon>Saccharomycotina</taxon>
        <taxon>Pichiomycetes</taxon>
        <taxon>Metschnikowiaceae</taxon>
        <taxon>Metschnikowia</taxon>
    </lineage>
</organism>
<dbReference type="Pfam" id="PF08801">
    <property type="entry name" value="Nucleoporin_N"/>
    <property type="match status" value="1"/>
</dbReference>
<dbReference type="GO" id="GO:0006606">
    <property type="term" value="P:protein import into nucleus"/>
    <property type="evidence" value="ECO:0007669"/>
    <property type="project" value="TreeGrafter"/>
</dbReference>
<comment type="similarity">
    <text evidence="2">Belongs to the nucleoporin Nup133 family.</text>
</comment>
<dbReference type="InterPro" id="IPR007187">
    <property type="entry name" value="Nucleoporin_Nup133/Nup155_C"/>
</dbReference>
<evidence type="ECO:0000256" key="2">
    <source>
        <dbReference type="ARBA" id="ARBA00005569"/>
    </source>
</evidence>
<gene>
    <name evidence="11" type="ORF">METBISCDRAFT_26024</name>
</gene>
<sequence>MFKARQFGSDTPRKSHASDGPANSAPIPARTELTKNDKYCVSRLPALPPVLRSEAPADRSALLNGYADGKTDFALVVSEHSINVWPYKSADDVPISYEFPLGDSSQDACHLAILTRAGPGASQDPGLVMVNPVSGHVRFYESVQQAPALGMINSKSIETTVPVLAARGEIITLAENVEPAGIVVGTSWKRVVLVTLRDHKGAPRLATLELTRPSASLRLFGGWLGHHDDELSDDIVSLKAGAVGSQTQEIVVQDAAGIFRKYTYQSSSTGAPVLNHSLTLLYRLGTYLESNVDGLLPGSLVHAKFLDLWPAFLGATRENTDVYVALVCVQSSLLGSADERLALVTMKINASGVMILGSHLLPPVPAAQTLSVAAKPRLFVPRPGTAPFVVVGNAVVLCDLCYHAAQPTEFFCYRPRWEDTVKFKASVLVVGYGYEDQAGDDNPALVLITADFGVVRVERFLLGDGARTDPPHGPASPQALLRSHIQQAIYYHDSAPMDFSTGANYLADVISAAVDAVTDELRRGASPYLPHFASTRDALAARLRLLRELLAFVRANFDSCWPAVYPRVVEVLEKVAVAQKLWHLIDRDNAAARAMKRTLGEIIVRGDFAPRAADVVRAYFGGDVHSVLEVWSQLLDTPGVFSPAALVEALVATLHDAVYAAELAYIVPHPEIGPRRLWLFDSNLVVKADEAVNRVFCAPDASHLQIYKGRDDLFKLTTAMYYLITSAIAYMKSANDEQLAAYTEWFEHRCIAWMDALLRDGMLREALVIAEQYRDYASMARVLEKERELCSPEYILDKIALYMHDYGYDFACQLFHFLVDHNEVLRLLHDFNAYQDYLTRFFDENPRKTGVFAWTYYVKAKSYEEAAHVLLSVAASDKHDNQQVREFNYSMAKLSALAAGAEDAKLEDAYALQELVVEAENSLVVVRIQNKIFHYISLFVQGKSAMVTVDYFLDSFANSKLSRAQLAQELAPFFARFVEQKALTKTQLLALLTAINPIAQLSTVFADAFVVAALICNDHTFRVVAGQVWAKLLVYTDDWSVLTATGENTDEVNKLKMRETVLYQTLKEVKENAEIMGALDVVLASNATDDVTDELHALQRKYDVRKWVSIIQAEA</sequence>
<keyword evidence="4" id="KW-0509">mRNA transport</keyword>
<keyword evidence="7" id="KW-0539">Nucleus</keyword>
<keyword evidence="6" id="KW-0811">Translocation</keyword>
<evidence type="ECO:0000256" key="6">
    <source>
        <dbReference type="ARBA" id="ARBA00023010"/>
    </source>
</evidence>
<evidence type="ECO:0000256" key="1">
    <source>
        <dbReference type="ARBA" id="ARBA00004259"/>
    </source>
</evidence>
<feature type="domain" description="Nucleoporin Nup133/Nup155-like C-terminal" evidence="9">
    <location>
        <begin position="791"/>
        <end position="971"/>
    </location>
</feature>
<evidence type="ECO:0000256" key="5">
    <source>
        <dbReference type="ARBA" id="ARBA00022927"/>
    </source>
</evidence>
<dbReference type="GO" id="GO:0031080">
    <property type="term" value="C:nuclear pore outer ring"/>
    <property type="evidence" value="ECO:0007669"/>
    <property type="project" value="TreeGrafter"/>
</dbReference>
<dbReference type="InterPro" id="IPR037624">
    <property type="entry name" value="Nup133-like"/>
</dbReference>
<name>A0A4P9ZHY4_9ASCO</name>
<evidence type="ECO:0000256" key="4">
    <source>
        <dbReference type="ARBA" id="ARBA00022816"/>
    </source>
</evidence>
<proteinExistence type="inferred from homology"/>
<dbReference type="Proteomes" id="UP000268321">
    <property type="component" value="Unassembled WGS sequence"/>
</dbReference>
<protein>
    <recommendedName>
        <fullName evidence="13">Nucleoporin-domain-containing protein</fullName>
    </recommendedName>
</protein>